<dbReference type="Proteomes" id="UP000467428">
    <property type="component" value="Chromosome"/>
</dbReference>
<dbReference type="KEGG" id="marz:MARA_08690"/>
<dbReference type="AlphaFoldDB" id="A0A7I7RT98"/>
<organism evidence="2 3">
    <name type="scientific">Mycolicibacterium arabiense</name>
    <dbReference type="NCBI Taxonomy" id="1286181"/>
    <lineage>
        <taxon>Bacteria</taxon>
        <taxon>Bacillati</taxon>
        <taxon>Actinomycetota</taxon>
        <taxon>Actinomycetes</taxon>
        <taxon>Mycobacteriales</taxon>
        <taxon>Mycobacteriaceae</taxon>
        <taxon>Mycolicibacterium</taxon>
    </lineage>
</organism>
<gene>
    <name evidence="2" type="ORF">MARA_08690</name>
</gene>
<sequence>MRDSRREIGTVTGMEPLSEAEPVREANPVDVAEQVRDAADWPDDQMAASDREVDLESDPADYVEQQQTVVDVEDEADERRG</sequence>
<proteinExistence type="predicted"/>
<evidence type="ECO:0000256" key="1">
    <source>
        <dbReference type="SAM" id="MobiDB-lite"/>
    </source>
</evidence>
<protein>
    <submittedName>
        <fullName evidence="2">Uncharacterized protein</fullName>
    </submittedName>
</protein>
<dbReference type="EMBL" id="AP022593">
    <property type="protein sequence ID" value="BBY47401.1"/>
    <property type="molecule type" value="Genomic_DNA"/>
</dbReference>
<reference evidence="2 3" key="1">
    <citation type="journal article" date="2019" name="Emerg. Microbes Infect.">
        <title>Comprehensive subspecies identification of 175 nontuberculous mycobacteria species based on 7547 genomic profiles.</title>
        <authorList>
            <person name="Matsumoto Y."/>
            <person name="Kinjo T."/>
            <person name="Motooka D."/>
            <person name="Nabeya D."/>
            <person name="Jung N."/>
            <person name="Uechi K."/>
            <person name="Horii T."/>
            <person name="Iida T."/>
            <person name="Fujita J."/>
            <person name="Nakamura S."/>
        </authorList>
    </citation>
    <scope>NUCLEOTIDE SEQUENCE [LARGE SCALE GENOMIC DNA]</scope>
    <source>
        <strain evidence="2 3">JCM 18538</strain>
    </source>
</reference>
<evidence type="ECO:0000313" key="3">
    <source>
        <dbReference type="Proteomes" id="UP000467428"/>
    </source>
</evidence>
<evidence type="ECO:0000313" key="2">
    <source>
        <dbReference type="EMBL" id="BBY47401.1"/>
    </source>
</evidence>
<feature type="region of interest" description="Disordered" evidence="1">
    <location>
        <begin position="1"/>
        <end position="60"/>
    </location>
</feature>
<keyword evidence="3" id="KW-1185">Reference proteome</keyword>
<accession>A0A7I7RT98</accession>
<geneLocation type="plasmid" evidence="3">
    <name>pjcm18538 dna</name>
</geneLocation>
<name>A0A7I7RT98_9MYCO</name>